<dbReference type="EMBL" id="JAJDKQ010000022">
    <property type="protein sequence ID" value="MCB8562410.1"/>
    <property type="molecule type" value="Genomic_DNA"/>
</dbReference>
<evidence type="ECO:0000313" key="12">
    <source>
        <dbReference type="EMBL" id="MCQ5061422.1"/>
    </source>
</evidence>
<dbReference type="NCBIfam" id="TIGR03654">
    <property type="entry name" value="L6_bact"/>
    <property type="match status" value="1"/>
</dbReference>
<dbReference type="RefSeq" id="WP_022001361.1">
    <property type="nucleotide sequence ID" value="NZ_AP024085.1"/>
</dbReference>
<dbReference type="Proteomes" id="UP001204814">
    <property type="component" value="Unassembled WGS sequence"/>
</dbReference>
<evidence type="ECO:0000256" key="4">
    <source>
        <dbReference type="ARBA" id="ARBA00022980"/>
    </source>
</evidence>
<evidence type="ECO:0000313" key="15">
    <source>
        <dbReference type="Proteomes" id="UP000593842"/>
    </source>
</evidence>
<keyword evidence="2 6" id="KW-0699">rRNA-binding</keyword>
<evidence type="ECO:0000256" key="5">
    <source>
        <dbReference type="ARBA" id="ARBA00023274"/>
    </source>
</evidence>
<dbReference type="PANTHER" id="PTHR11655:SF14">
    <property type="entry name" value="LARGE RIBOSOMAL SUBUNIT PROTEIN UL6M"/>
    <property type="match status" value="1"/>
</dbReference>
<evidence type="ECO:0000256" key="1">
    <source>
        <dbReference type="ARBA" id="ARBA00009356"/>
    </source>
</evidence>
<dbReference type="GO" id="GO:0002181">
    <property type="term" value="P:cytoplasmic translation"/>
    <property type="evidence" value="ECO:0007669"/>
    <property type="project" value="TreeGrafter"/>
</dbReference>
<comment type="function">
    <text evidence="6 8">This protein binds to the 23S rRNA, and is important in its secondary structure. It is located near the subunit interface in the base of the L7/L12 stalk, and near the tRNA binding site of the peptidyltransferase center.</text>
</comment>
<keyword evidence="3 6" id="KW-0694">RNA-binding</keyword>
<protein>
    <recommendedName>
        <fullName evidence="6">Large ribosomal subunit protein uL6</fullName>
    </recommendedName>
</protein>
<dbReference type="FunFam" id="3.90.930.12:FF:000001">
    <property type="entry name" value="50S ribosomal protein L6"/>
    <property type="match status" value="1"/>
</dbReference>
<dbReference type="EMBL" id="JANGBO010000003">
    <property type="protein sequence ID" value="MCQ5061422.1"/>
    <property type="molecule type" value="Genomic_DNA"/>
</dbReference>
<dbReference type="InterPro" id="IPR020040">
    <property type="entry name" value="Ribosomal_uL6_a/b-dom"/>
</dbReference>
<keyword evidence="4 6" id="KW-0689">Ribosomal protein</keyword>
<feature type="domain" description="Large ribosomal subunit protein uL6 alpha-beta" evidence="9">
    <location>
        <begin position="91"/>
        <end position="165"/>
    </location>
</feature>
<dbReference type="Gene3D" id="3.90.930.12">
    <property type="entry name" value="Ribosomal protein L6, alpha-beta domain"/>
    <property type="match status" value="2"/>
</dbReference>
<dbReference type="Proteomes" id="UP000593842">
    <property type="component" value="Chromosome"/>
</dbReference>
<name>A0A2T3FKP0_9FIRM</name>
<keyword evidence="14" id="KW-1185">Reference proteome</keyword>
<reference evidence="13 14" key="1">
    <citation type="journal article" date="2019" name="Int. J. Syst. Evol. Microbiol.">
        <title>Faecalibacillus intestinalis gen. nov., sp. nov. and Faecalibacillus faecis sp. nov., isolated from human faeces.</title>
        <authorList>
            <person name="Seo B."/>
            <person name="Jeon K."/>
            <person name="Baek I."/>
            <person name="Lee Y.M."/>
            <person name="Baek K."/>
            <person name="Ko G."/>
        </authorList>
    </citation>
    <scope>NUCLEOTIDE SEQUENCE [LARGE SCALE GENOMIC DNA]</scope>
    <source>
        <strain evidence="13 14">SNUG30099</strain>
    </source>
</reference>
<evidence type="ECO:0000256" key="3">
    <source>
        <dbReference type="ARBA" id="ARBA00022884"/>
    </source>
</evidence>
<evidence type="ECO:0000313" key="11">
    <source>
        <dbReference type="EMBL" id="MCB8562410.1"/>
    </source>
</evidence>
<proteinExistence type="inferred from homology"/>
<keyword evidence="5 6" id="KW-0687">Ribonucleoprotein</keyword>
<dbReference type="Pfam" id="PF00347">
    <property type="entry name" value="Ribosomal_L6"/>
    <property type="match status" value="2"/>
</dbReference>
<dbReference type="GO" id="GO:0022625">
    <property type="term" value="C:cytosolic large ribosomal subunit"/>
    <property type="evidence" value="ECO:0007669"/>
    <property type="project" value="UniProtKB-UniRule"/>
</dbReference>
<dbReference type="InterPro" id="IPR036789">
    <property type="entry name" value="Ribosomal_uL6-like_a/b-dom_sf"/>
</dbReference>
<dbReference type="HAMAP" id="MF_01365_B">
    <property type="entry name" value="Ribosomal_uL6_B"/>
    <property type="match status" value="1"/>
</dbReference>
<reference evidence="11" key="4">
    <citation type="submission" date="2021-10" db="EMBL/GenBank/DDBJ databases">
        <title>Collection of gut derived symbiotic bacterial strains cultured from healthy donors.</title>
        <authorList>
            <person name="Lin H."/>
            <person name="Littmann E."/>
            <person name="Kohout C."/>
            <person name="Pamer E.G."/>
        </authorList>
    </citation>
    <scope>NUCLEOTIDE SEQUENCE</scope>
    <source>
        <strain evidence="11">DFI.5.2</strain>
    </source>
</reference>
<dbReference type="KEGG" id="fit:Fi14EGH31_04870"/>
<evidence type="ECO:0000313" key="13">
    <source>
        <dbReference type="EMBL" id="PST35857.1"/>
    </source>
</evidence>
<evidence type="ECO:0000256" key="6">
    <source>
        <dbReference type="HAMAP-Rule" id="MF_01365"/>
    </source>
</evidence>
<dbReference type="GO" id="GO:0003735">
    <property type="term" value="F:structural constituent of ribosome"/>
    <property type="evidence" value="ECO:0007669"/>
    <property type="project" value="UniProtKB-UniRule"/>
</dbReference>
<dbReference type="InterPro" id="IPR002358">
    <property type="entry name" value="Ribosomal_uL6_CS"/>
</dbReference>
<dbReference type="GeneID" id="70578917"/>
<dbReference type="AlphaFoldDB" id="A0A2T3FKP0"/>
<reference evidence="10" key="2">
    <citation type="journal article" date="2020" name="Microbiol. Resour. Announc.">
        <title>Complete Genome Sequence of Faecalibacillus intestinalis JCM 34082, Isolated from Feces from a Healthy Japanese Female.</title>
        <authorList>
            <person name="Sakamoto M."/>
            <person name="Ikeyama N."/>
            <person name="Toyoda A."/>
            <person name="Murakami T."/>
            <person name="Mori H."/>
            <person name="Ohkuma M."/>
        </authorList>
    </citation>
    <scope>NUCLEOTIDE SEQUENCE</scope>
    <source>
        <strain evidence="10">14EGH31</strain>
    </source>
</reference>
<evidence type="ECO:0000313" key="14">
    <source>
        <dbReference type="Proteomes" id="UP000240974"/>
    </source>
</evidence>
<dbReference type="InterPro" id="IPR000702">
    <property type="entry name" value="Ribosomal_uL6-like"/>
</dbReference>
<evidence type="ECO:0000256" key="8">
    <source>
        <dbReference type="RuleBase" id="RU003870"/>
    </source>
</evidence>
<dbReference type="FunFam" id="3.90.930.12:FF:000002">
    <property type="entry name" value="50S ribosomal protein L6"/>
    <property type="match status" value="1"/>
</dbReference>
<reference evidence="15" key="3">
    <citation type="submission" date="2020-09" db="EMBL/GenBank/DDBJ databases">
        <title>Complete genome sequencing of Faecalibacillus intestinalis strain 14EGH31.</title>
        <authorList>
            <person name="Sakamoto M."/>
            <person name="Murakami T."/>
            <person name="Mori H."/>
        </authorList>
    </citation>
    <scope>NUCLEOTIDE SEQUENCE [LARGE SCALE GENOMIC DNA]</scope>
    <source>
        <strain evidence="15">14EGH31</strain>
    </source>
</reference>
<reference evidence="12" key="5">
    <citation type="submission" date="2022-06" db="EMBL/GenBank/DDBJ databases">
        <title>Isolation of gut microbiota from human fecal samples.</title>
        <authorList>
            <person name="Pamer E.G."/>
            <person name="Barat B."/>
            <person name="Waligurski E."/>
            <person name="Medina S."/>
            <person name="Paddock L."/>
            <person name="Mostad J."/>
        </authorList>
    </citation>
    <scope>NUCLEOTIDE SEQUENCE</scope>
    <source>
        <strain evidence="12">DFI.6.24</strain>
    </source>
</reference>
<evidence type="ECO:0000256" key="7">
    <source>
        <dbReference type="RuleBase" id="RU003869"/>
    </source>
</evidence>
<dbReference type="EMBL" id="PYLQ01000030">
    <property type="protein sequence ID" value="PST35857.1"/>
    <property type="molecule type" value="Genomic_DNA"/>
</dbReference>
<dbReference type="PRINTS" id="PR00059">
    <property type="entry name" value="RIBOSOMALL6"/>
</dbReference>
<dbReference type="InterPro" id="IPR019906">
    <property type="entry name" value="Ribosomal_uL6_bac-type"/>
</dbReference>
<accession>A0A2T3FKP0</accession>
<dbReference type="PIRSF" id="PIRSF002162">
    <property type="entry name" value="Ribosomal_L6"/>
    <property type="match status" value="1"/>
</dbReference>
<dbReference type="Proteomes" id="UP001197827">
    <property type="component" value="Unassembled WGS sequence"/>
</dbReference>
<sequence length="181" mass="19757">MSRIGNKIITVPEGVTVEIADDNTVTVTGSKGTLVKQFSPVISFKQEGNEITVVRSSEEKHVKQLHGTTRALLANMIEGVHNGYSKTLEIVGIGYRGQMKGNTLVLNIGFSHQVEIEAEEGVKVETPNPNTIVVSGIDKERVGQMAALIRSKKKPEPYKGKGIKYSDERIIRKEGKTAGKK</sequence>
<feature type="domain" description="Large ribosomal subunit protein uL6 alpha-beta" evidence="9">
    <location>
        <begin position="11"/>
        <end position="83"/>
    </location>
</feature>
<evidence type="ECO:0000256" key="2">
    <source>
        <dbReference type="ARBA" id="ARBA00022730"/>
    </source>
</evidence>
<dbReference type="Proteomes" id="UP000240974">
    <property type="component" value="Unassembled WGS sequence"/>
</dbReference>
<organism evidence="13 14">
    <name type="scientific">Faecalibacillus intestinalis</name>
    <dbReference type="NCBI Taxonomy" id="1982626"/>
    <lineage>
        <taxon>Bacteria</taxon>
        <taxon>Bacillati</taxon>
        <taxon>Bacillota</taxon>
        <taxon>Erysipelotrichia</taxon>
        <taxon>Erysipelotrichales</taxon>
        <taxon>Coprobacillaceae</taxon>
        <taxon>Faecalibacillus</taxon>
    </lineage>
</organism>
<evidence type="ECO:0000313" key="10">
    <source>
        <dbReference type="EMBL" id="BCL56775.1"/>
    </source>
</evidence>
<gene>
    <name evidence="6 10" type="primary">rplF</name>
    <name evidence="13" type="ORF">C7U54_13630</name>
    <name evidence="10" type="ORF">Fi14EGH31_04870</name>
    <name evidence="11" type="ORF">LJD74_10420</name>
    <name evidence="12" type="ORF">NE542_06195</name>
</gene>
<dbReference type="PANTHER" id="PTHR11655">
    <property type="entry name" value="60S/50S RIBOSOMAL PROTEIN L6/L9"/>
    <property type="match status" value="1"/>
</dbReference>
<dbReference type="SUPFAM" id="SSF56053">
    <property type="entry name" value="Ribosomal protein L6"/>
    <property type="match status" value="2"/>
</dbReference>
<dbReference type="GO" id="GO:0019843">
    <property type="term" value="F:rRNA binding"/>
    <property type="evidence" value="ECO:0007669"/>
    <property type="project" value="UniProtKB-UniRule"/>
</dbReference>
<evidence type="ECO:0000259" key="9">
    <source>
        <dbReference type="Pfam" id="PF00347"/>
    </source>
</evidence>
<dbReference type="EMBL" id="AP024085">
    <property type="protein sequence ID" value="BCL56775.1"/>
    <property type="molecule type" value="Genomic_DNA"/>
</dbReference>
<comment type="subunit">
    <text evidence="6">Part of the 50S ribosomal subunit.</text>
</comment>
<comment type="similarity">
    <text evidence="1 6 7">Belongs to the universal ribosomal protein uL6 family.</text>
</comment>
<dbReference type="PROSITE" id="PS00525">
    <property type="entry name" value="RIBOSOMAL_L6_1"/>
    <property type="match status" value="1"/>
</dbReference>